<keyword evidence="3" id="KW-0813">Transport</keyword>
<keyword evidence="6 8" id="KW-1133">Transmembrane helix</keyword>
<comment type="similarity">
    <text evidence="2">Belongs to the AzlC family.</text>
</comment>
<keyword evidence="7 8" id="KW-0472">Membrane</keyword>
<evidence type="ECO:0000256" key="7">
    <source>
        <dbReference type="ARBA" id="ARBA00023136"/>
    </source>
</evidence>
<dbReference type="GO" id="GO:1903785">
    <property type="term" value="P:L-valine transmembrane transport"/>
    <property type="evidence" value="ECO:0007669"/>
    <property type="project" value="TreeGrafter"/>
</dbReference>
<dbReference type="RefSeq" id="WP_080807915.1">
    <property type="nucleotide sequence ID" value="NZ_CP116683.1"/>
</dbReference>
<dbReference type="EMBL" id="FNEW01000001">
    <property type="protein sequence ID" value="SDJ16977.1"/>
    <property type="molecule type" value="Genomic_DNA"/>
</dbReference>
<evidence type="ECO:0000256" key="5">
    <source>
        <dbReference type="ARBA" id="ARBA00022692"/>
    </source>
</evidence>
<sequence>MFNADFREGLKSGFPIALSAAPFGALFGAVAVDNGLSITEATIMSGTVYAGASQLVGIELFGQKVAPWLIVLSVFAVNFRHILYSAAIARMISNWSLLQKAAGFFVLVDPQFAESVRKYENTGTVGFSWYMGFAAPVYVLWLAMTILGASLGNLVGDPKAIGLDVLLPIYFMGMVLSFRQRENFYPVMLASAAGATVAYHFVGSPWHVSLGAVAGIVVAVLYPPKQSAEAANPESTAETP</sequence>
<gene>
    <name evidence="9" type="ORF">SAMN05428983_0464</name>
</gene>
<keyword evidence="4" id="KW-1003">Cell membrane</keyword>
<feature type="transmembrane region" description="Helical" evidence="8">
    <location>
        <begin position="127"/>
        <end position="148"/>
    </location>
</feature>
<comment type="subcellular location">
    <subcellularLocation>
        <location evidence="1">Cell membrane</location>
        <topology evidence="1">Multi-pass membrane protein</topology>
    </subcellularLocation>
</comment>
<evidence type="ECO:0000313" key="9">
    <source>
        <dbReference type="EMBL" id="SDJ16977.1"/>
    </source>
</evidence>
<keyword evidence="5 8" id="KW-0812">Transmembrane</keyword>
<evidence type="ECO:0000313" key="10">
    <source>
        <dbReference type="Proteomes" id="UP000198917"/>
    </source>
</evidence>
<evidence type="ECO:0000256" key="1">
    <source>
        <dbReference type="ARBA" id="ARBA00004651"/>
    </source>
</evidence>
<evidence type="ECO:0000256" key="6">
    <source>
        <dbReference type="ARBA" id="ARBA00022989"/>
    </source>
</evidence>
<dbReference type="Proteomes" id="UP000198917">
    <property type="component" value="Unassembled WGS sequence"/>
</dbReference>
<name>A0A7Z7BI65_9HYPH</name>
<evidence type="ECO:0000256" key="8">
    <source>
        <dbReference type="SAM" id="Phobius"/>
    </source>
</evidence>
<dbReference type="AlphaFoldDB" id="A0A7Z7BI65"/>
<accession>A0A7Z7BI65</accession>
<evidence type="ECO:0000256" key="4">
    <source>
        <dbReference type="ARBA" id="ARBA00022475"/>
    </source>
</evidence>
<feature type="transmembrane region" description="Helical" evidence="8">
    <location>
        <begin position="65"/>
        <end position="83"/>
    </location>
</feature>
<feature type="transmembrane region" description="Helical" evidence="8">
    <location>
        <begin position="160"/>
        <end position="178"/>
    </location>
</feature>
<organism evidence="9 10">
    <name type="scientific">Agrobacterium fabrum</name>
    <dbReference type="NCBI Taxonomy" id="1176649"/>
    <lineage>
        <taxon>Bacteria</taxon>
        <taxon>Pseudomonadati</taxon>
        <taxon>Pseudomonadota</taxon>
        <taxon>Alphaproteobacteria</taxon>
        <taxon>Hyphomicrobiales</taxon>
        <taxon>Rhizobiaceae</taxon>
        <taxon>Rhizobium/Agrobacterium group</taxon>
        <taxon>Agrobacterium</taxon>
        <taxon>Agrobacterium tumefaciens complex</taxon>
    </lineage>
</organism>
<feature type="transmembrane region" description="Helical" evidence="8">
    <location>
        <begin position="208"/>
        <end position="224"/>
    </location>
</feature>
<protein>
    <submittedName>
        <fullName evidence="9">Predicted branched-chain amino acid permease (Azaleucine resistance)</fullName>
    </submittedName>
</protein>
<evidence type="ECO:0000256" key="3">
    <source>
        <dbReference type="ARBA" id="ARBA00022448"/>
    </source>
</evidence>
<dbReference type="GO" id="GO:0005886">
    <property type="term" value="C:plasma membrane"/>
    <property type="evidence" value="ECO:0007669"/>
    <property type="project" value="UniProtKB-SubCell"/>
</dbReference>
<dbReference type="Pfam" id="PF03591">
    <property type="entry name" value="AzlC"/>
    <property type="match status" value="1"/>
</dbReference>
<dbReference type="PANTHER" id="PTHR34979:SF1">
    <property type="entry name" value="INNER MEMBRANE PROTEIN YGAZ"/>
    <property type="match status" value="1"/>
</dbReference>
<evidence type="ECO:0000256" key="2">
    <source>
        <dbReference type="ARBA" id="ARBA00010735"/>
    </source>
</evidence>
<reference evidence="9 10" key="1">
    <citation type="submission" date="2016-10" db="EMBL/GenBank/DDBJ databases">
        <authorList>
            <person name="Varghese N."/>
            <person name="Submissions S."/>
        </authorList>
    </citation>
    <scope>NUCLEOTIDE SEQUENCE [LARGE SCALE GENOMIC DNA]</scope>
    <source>
        <strain evidence="9 10">PDC82</strain>
    </source>
</reference>
<proteinExistence type="inferred from homology"/>
<feature type="transmembrane region" description="Helical" evidence="8">
    <location>
        <begin position="12"/>
        <end position="32"/>
    </location>
</feature>
<dbReference type="PANTHER" id="PTHR34979">
    <property type="entry name" value="INNER MEMBRANE PROTEIN YGAZ"/>
    <property type="match status" value="1"/>
</dbReference>
<dbReference type="InterPro" id="IPR011606">
    <property type="entry name" value="Brnchd-chn_aa_trnsp_permease"/>
</dbReference>
<comment type="caution">
    <text evidence="9">The sequence shown here is derived from an EMBL/GenBank/DDBJ whole genome shotgun (WGS) entry which is preliminary data.</text>
</comment>